<protein>
    <submittedName>
        <fullName evidence="3">Rhodanese-like domain-containing protein</fullName>
    </submittedName>
</protein>
<dbReference type="Gene3D" id="3.40.250.10">
    <property type="entry name" value="Rhodanese-like domain"/>
    <property type="match status" value="1"/>
</dbReference>
<feature type="signal peptide" evidence="1">
    <location>
        <begin position="1"/>
        <end position="27"/>
    </location>
</feature>
<name>A0ABT8DY77_9BURK</name>
<evidence type="ECO:0000256" key="1">
    <source>
        <dbReference type="SAM" id="SignalP"/>
    </source>
</evidence>
<organism evidence="3 4">
    <name type="scientific">Roseateles violae</name>
    <dbReference type="NCBI Taxonomy" id="3058042"/>
    <lineage>
        <taxon>Bacteria</taxon>
        <taxon>Pseudomonadati</taxon>
        <taxon>Pseudomonadota</taxon>
        <taxon>Betaproteobacteria</taxon>
        <taxon>Burkholderiales</taxon>
        <taxon>Sphaerotilaceae</taxon>
        <taxon>Roseateles</taxon>
    </lineage>
</organism>
<dbReference type="SUPFAM" id="SSF52821">
    <property type="entry name" value="Rhodanese/Cell cycle control phosphatase"/>
    <property type="match status" value="1"/>
</dbReference>
<keyword evidence="4" id="KW-1185">Reference proteome</keyword>
<proteinExistence type="predicted"/>
<dbReference type="InterPro" id="IPR036873">
    <property type="entry name" value="Rhodanese-like_dom_sf"/>
</dbReference>
<dbReference type="EMBL" id="JAUHHC010000005">
    <property type="protein sequence ID" value="MDN3922199.1"/>
    <property type="molecule type" value="Genomic_DNA"/>
</dbReference>
<evidence type="ECO:0000313" key="3">
    <source>
        <dbReference type="EMBL" id="MDN3922199.1"/>
    </source>
</evidence>
<evidence type="ECO:0000313" key="4">
    <source>
        <dbReference type="Proteomes" id="UP001228044"/>
    </source>
</evidence>
<feature type="domain" description="Rhodanese" evidence="2">
    <location>
        <begin position="39"/>
        <end position="139"/>
    </location>
</feature>
<dbReference type="Proteomes" id="UP001228044">
    <property type="component" value="Unassembled WGS sequence"/>
</dbReference>
<gene>
    <name evidence="3" type="ORF">QWJ38_18060</name>
</gene>
<accession>A0ABT8DY77</accession>
<dbReference type="InterPro" id="IPR001763">
    <property type="entry name" value="Rhodanese-like_dom"/>
</dbReference>
<keyword evidence="1" id="KW-0732">Signal</keyword>
<dbReference type="RefSeq" id="WP_290360512.1">
    <property type="nucleotide sequence ID" value="NZ_JAUHHC010000005.1"/>
</dbReference>
<comment type="caution">
    <text evidence="3">The sequence shown here is derived from an EMBL/GenBank/DDBJ whole genome shotgun (WGS) entry which is preliminary data.</text>
</comment>
<evidence type="ECO:0000259" key="2">
    <source>
        <dbReference type="PROSITE" id="PS50206"/>
    </source>
</evidence>
<feature type="chain" id="PRO_5046155879" evidence="1">
    <location>
        <begin position="28"/>
        <end position="179"/>
    </location>
</feature>
<sequence length="179" mass="18506">MLTRTPLLSRCFIAALASLALLGSARADLLSAPAAEAALGDGALAWDLRAQAAAGLPGARRIEAAELERWLQRGDLAALEAAVSRAGLDLSRDIVIYGEPGDLRAQALLASLQPLARGRLHWLVGGASEWAMSGRALSTASGVRHPVPQRLVASNGRGAGVMAGAAWRSSATEELLAAR</sequence>
<reference evidence="3 4" key="1">
    <citation type="submission" date="2023-06" db="EMBL/GenBank/DDBJ databases">
        <title>Pelomonas sp. PFR6 16S ribosomal RNA gene Genome sequencing and assembly.</title>
        <authorList>
            <person name="Woo H."/>
        </authorList>
    </citation>
    <scope>NUCLEOTIDE SEQUENCE [LARGE SCALE GENOMIC DNA]</scope>
    <source>
        <strain evidence="3 4">PFR6</strain>
    </source>
</reference>
<dbReference type="PROSITE" id="PS50206">
    <property type="entry name" value="RHODANESE_3"/>
    <property type="match status" value="1"/>
</dbReference>